<reference evidence="1 2" key="1">
    <citation type="submission" date="2012-10" db="EMBL/GenBank/DDBJ databases">
        <authorList>
            <person name="Zafar N."/>
            <person name="Inman J."/>
            <person name="Hall N."/>
            <person name="Lorenzi H."/>
            <person name="Caler E."/>
        </authorList>
    </citation>
    <scope>NUCLEOTIDE SEQUENCE [LARGE SCALE GENOMIC DNA]</scope>
    <source>
        <strain evidence="1 2">IP1</strain>
    </source>
</reference>
<keyword evidence="2" id="KW-1185">Reference proteome</keyword>
<dbReference type="InterPro" id="IPR036703">
    <property type="entry name" value="MOB_kinase_act_sf"/>
</dbReference>
<dbReference type="Gene3D" id="1.20.140.30">
    <property type="entry name" value="MOB kinase activator"/>
    <property type="match status" value="1"/>
</dbReference>
<dbReference type="PANTHER" id="PTHR22599">
    <property type="entry name" value="MPS ONE BINDER KINASE ACTIVATOR-LIKE MOB"/>
    <property type="match status" value="1"/>
</dbReference>
<dbReference type="InterPro" id="IPR005301">
    <property type="entry name" value="MOB_kinase_act_fam"/>
</dbReference>
<gene>
    <name evidence="1" type="ORF">EIN_044440</name>
</gene>
<dbReference type="Pfam" id="PF03637">
    <property type="entry name" value="Mob1_phocein"/>
    <property type="match status" value="1"/>
</dbReference>
<dbReference type="VEuPathDB" id="AmoebaDB:EIN_044440"/>
<sequence length="214" mass="25059">MFSKAHTIKPKKKAEKGTIRYDLHNFFEKAKSGDIINGVKCPEGQNLYEWLSVNGFDFLDEIQLLYSPISDLCTPSNCPQMNAGPQFEYLWMVDKKPTSMPAQQYCSELFIWASELFDDQSIFPEEFKDKPPKKFMDTITKIFKRLIRVYAHMFYSHMDDLKGNGNDQVAMQSFQHFFFFCREFKMLSKDDIAPLEPIINEMCKEHGVPVFLEK</sequence>
<dbReference type="SUPFAM" id="SSF101152">
    <property type="entry name" value="Mob1/phocein"/>
    <property type="match status" value="1"/>
</dbReference>
<dbReference type="OrthoDB" id="8170117at2759"/>
<proteinExistence type="predicted"/>
<dbReference type="Proteomes" id="UP000014680">
    <property type="component" value="Unassembled WGS sequence"/>
</dbReference>
<accession>A0A0A1U564</accession>
<dbReference type="KEGG" id="eiv:EIN_044440"/>
<dbReference type="EMBL" id="KB206902">
    <property type="protein sequence ID" value="ELP86886.1"/>
    <property type="molecule type" value="Genomic_DNA"/>
</dbReference>
<evidence type="ECO:0000313" key="1">
    <source>
        <dbReference type="EMBL" id="ELP86886.1"/>
    </source>
</evidence>
<dbReference type="OMA" id="WIEIRIN"/>
<dbReference type="GeneID" id="14885859"/>
<dbReference type="RefSeq" id="XP_004253657.1">
    <property type="nucleotide sequence ID" value="XM_004253609.1"/>
</dbReference>
<dbReference type="SMART" id="SM01388">
    <property type="entry name" value="Mob1_phocein"/>
    <property type="match status" value="1"/>
</dbReference>
<organism evidence="1 2">
    <name type="scientific">Entamoeba invadens IP1</name>
    <dbReference type="NCBI Taxonomy" id="370355"/>
    <lineage>
        <taxon>Eukaryota</taxon>
        <taxon>Amoebozoa</taxon>
        <taxon>Evosea</taxon>
        <taxon>Archamoebae</taxon>
        <taxon>Mastigamoebida</taxon>
        <taxon>Entamoebidae</taxon>
        <taxon>Entamoeba</taxon>
    </lineage>
</organism>
<protein>
    <submittedName>
        <fullName evidence="1">Maintenance of ploidy protein mob1, putative</fullName>
    </submittedName>
</protein>
<evidence type="ECO:0000313" key="2">
    <source>
        <dbReference type="Proteomes" id="UP000014680"/>
    </source>
</evidence>
<dbReference type="AlphaFoldDB" id="A0A0A1U564"/>
<name>A0A0A1U564_ENTIV</name>